<protein>
    <submittedName>
        <fullName evidence="1">Uncharacterized protein</fullName>
    </submittedName>
</protein>
<keyword evidence="2" id="KW-1185">Reference proteome</keyword>
<evidence type="ECO:0000313" key="2">
    <source>
        <dbReference type="Proteomes" id="UP001443914"/>
    </source>
</evidence>
<dbReference type="EMBL" id="JBDFQZ010000014">
    <property type="protein sequence ID" value="KAK9665914.1"/>
    <property type="molecule type" value="Genomic_DNA"/>
</dbReference>
<name>A0AAW1GQU3_SAPOF</name>
<gene>
    <name evidence="1" type="ORF">RND81_14G145400</name>
</gene>
<sequence>MKASLNEEYNPSTLTNQHINSKTTIQSLCNGVSPPSAVLTVNRHSPATPTRRQLPLADNCHIYLPSPPAPLKPLQSLHPPPFTFSSLFETPFVLTATPSICFSTSATQPYHPFHSAAPVHRSFPLSQTPTQHFLGF</sequence>
<comment type="caution">
    <text evidence="1">The sequence shown here is derived from an EMBL/GenBank/DDBJ whole genome shotgun (WGS) entry which is preliminary data.</text>
</comment>
<dbReference type="Proteomes" id="UP001443914">
    <property type="component" value="Unassembled WGS sequence"/>
</dbReference>
<organism evidence="1 2">
    <name type="scientific">Saponaria officinalis</name>
    <name type="common">Common soapwort</name>
    <name type="synonym">Lychnis saponaria</name>
    <dbReference type="NCBI Taxonomy" id="3572"/>
    <lineage>
        <taxon>Eukaryota</taxon>
        <taxon>Viridiplantae</taxon>
        <taxon>Streptophyta</taxon>
        <taxon>Embryophyta</taxon>
        <taxon>Tracheophyta</taxon>
        <taxon>Spermatophyta</taxon>
        <taxon>Magnoliopsida</taxon>
        <taxon>eudicotyledons</taxon>
        <taxon>Gunneridae</taxon>
        <taxon>Pentapetalae</taxon>
        <taxon>Caryophyllales</taxon>
        <taxon>Caryophyllaceae</taxon>
        <taxon>Caryophylleae</taxon>
        <taxon>Saponaria</taxon>
    </lineage>
</organism>
<reference evidence="1" key="1">
    <citation type="submission" date="2024-03" db="EMBL/GenBank/DDBJ databases">
        <title>WGS assembly of Saponaria officinalis var. Norfolk2.</title>
        <authorList>
            <person name="Jenkins J."/>
            <person name="Shu S."/>
            <person name="Grimwood J."/>
            <person name="Barry K."/>
            <person name="Goodstein D."/>
            <person name="Schmutz J."/>
            <person name="Leebens-Mack J."/>
            <person name="Osbourn A."/>
        </authorList>
    </citation>
    <scope>NUCLEOTIDE SEQUENCE [LARGE SCALE GENOMIC DNA]</scope>
    <source>
        <strain evidence="1">JIC</strain>
    </source>
</reference>
<accession>A0AAW1GQU3</accession>
<proteinExistence type="predicted"/>
<evidence type="ECO:0000313" key="1">
    <source>
        <dbReference type="EMBL" id="KAK9665914.1"/>
    </source>
</evidence>
<dbReference type="AlphaFoldDB" id="A0AAW1GQU3"/>